<proteinExistence type="predicted"/>
<reference evidence="1 2" key="1">
    <citation type="journal article" date="2007" name="Nature">
        <title>Evolution of genes and genomes on the Drosophila phylogeny.</title>
        <authorList>
            <consortium name="Drosophila 12 Genomes Consortium"/>
            <person name="Clark A.G."/>
            <person name="Eisen M.B."/>
            <person name="Smith D.R."/>
            <person name="Bergman C.M."/>
            <person name="Oliver B."/>
            <person name="Markow T.A."/>
            <person name="Kaufman T.C."/>
            <person name="Kellis M."/>
            <person name="Gelbart W."/>
            <person name="Iyer V.N."/>
            <person name="Pollard D.A."/>
            <person name="Sackton T.B."/>
            <person name="Larracuente A.M."/>
            <person name="Singh N.D."/>
            <person name="Abad J.P."/>
            <person name="Abt D.N."/>
            <person name="Adryan B."/>
            <person name="Aguade M."/>
            <person name="Akashi H."/>
            <person name="Anderson W.W."/>
            <person name="Aquadro C.F."/>
            <person name="Ardell D.H."/>
            <person name="Arguello R."/>
            <person name="Artieri C.G."/>
            <person name="Barbash D.A."/>
            <person name="Barker D."/>
            <person name="Barsanti P."/>
            <person name="Batterham P."/>
            <person name="Batzoglou S."/>
            <person name="Begun D."/>
            <person name="Bhutkar A."/>
            <person name="Blanco E."/>
            <person name="Bosak S.A."/>
            <person name="Bradley R.K."/>
            <person name="Brand A.D."/>
            <person name="Brent M.R."/>
            <person name="Brooks A.N."/>
            <person name="Brown R.H."/>
            <person name="Butlin R.K."/>
            <person name="Caggese C."/>
            <person name="Calvi B.R."/>
            <person name="Bernardo de Carvalho A."/>
            <person name="Caspi A."/>
            <person name="Castrezana S."/>
            <person name="Celniker S.E."/>
            <person name="Chang J.L."/>
            <person name="Chapple C."/>
            <person name="Chatterji S."/>
            <person name="Chinwalla A."/>
            <person name="Civetta A."/>
            <person name="Clifton S.W."/>
            <person name="Comeron J.M."/>
            <person name="Costello J.C."/>
            <person name="Coyne J.A."/>
            <person name="Daub J."/>
            <person name="David R.G."/>
            <person name="Delcher A.L."/>
            <person name="Delehaunty K."/>
            <person name="Do C.B."/>
            <person name="Ebling H."/>
            <person name="Edwards K."/>
            <person name="Eickbush T."/>
            <person name="Evans J.D."/>
            <person name="Filipski A."/>
            <person name="Findeiss S."/>
            <person name="Freyhult E."/>
            <person name="Fulton L."/>
            <person name="Fulton R."/>
            <person name="Garcia A.C."/>
            <person name="Gardiner A."/>
            <person name="Garfield D.A."/>
            <person name="Garvin B.E."/>
            <person name="Gibson G."/>
            <person name="Gilbert D."/>
            <person name="Gnerre S."/>
            <person name="Godfrey J."/>
            <person name="Good R."/>
            <person name="Gotea V."/>
            <person name="Gravely B."/>
            <person name="Greenberg A.J."/>
            <person name="Griffiths-Jones S."/>
            <person name="Gross S."/>
            <person name="Guigo R."/>
            <person name="Gustafson E.A."/>
            <person name="Haerty W."/>
            <person name="Hahn M.W."/>
            <person name="Halligan D.L."/>
            <person name="Halpern A.L."/>
            <person name="Halter G.M."/>
            <person name="Han M.V."/>
            <person name="Heger A."/>
            <person name="Hillier L."/>
            <person name="Hinrichs A.S."/>
            <person name="Holmes I."/>
            <person name="Hoskins R.A."/>
            <person name="Hubisz M.J."/>
            <person name="Hultmark D."/>
            <person name="Huntley M.A."/>
            <person name="Jaffe D.B."/>
            <person name="Jagadeeshan S."/>
            <person name="Jeck W.R."/>
            <person name="Johnson J."/>
            <person name="Jones C.D."/>
            <person name="Jordan W.C."/>
            <person name="Karpen G.H."/>
            <person name="Kataoka E."/>
            <person name="Keightley P.D."/>
            <person name="Kheradpour P."/>
            <person name="Kirkness E.F."/>
            <person name="Koerich L.B."/>
            <person name="Kristiansen K."/>
            <person name="Kudrna D."/>
            <person name="Kulathinal R.J."/>
            <person name="Kumar S."/>
            <person name="Kwok R."/>
            <person name="Lander E."/>
            <person name="Langley C.H."/>
            <person name="Lapoint R."/>
            <person name="Lazzaro B.P."/>
            <person name="Lee S.J."/>
            <person name="Levesque L."/>
            <person name="Li R."/>
            <person name="Lin C.F."/>
            <person name="Lin M.F."/>
            <person name="Lindblad-Toh K."/>
            <person name="Llopart A."/>
            <person name="Long M."/>
            <person name="Low L."/>
            <person name="Lozovsky E."/>
            <person name="Lu J."/>
            <person name="Luo M."/>
            <person name="Machado C.A."/>
            <person name="Makalowski W."/>
            <person name="Marzo M."/>
            <person name="Matsuda M."/>
            <person name="Matzkin L."/>
            <person name="McAllister B."/>
            <person name="McBride C.S."/>
            <person name="McKernan B."/>
            <person name="McKernan K."/>
            <person name="Mendez-Lago M."/>
            <person name="Minx P."/>
            <person name="Mollenhauer M.U."/>
            <person name="Montooth K."/>
            <person name="Mount S.M."/>
            <person name="Mu X."/>
            <person name="Myers E."/>
            <person name="Negre B."/>
            <person name="Newfeld S."/>
            <person name="Nielsen R."/>
            <person name="Noor M.A."/>
            <person name="O'Grady P."/>
            <person name="Pachter L."/>
            <person name="Papaceit M."/>
            <person name="Parisi M.J."/>
            <person name="Parisi M."/>
            <person name="Parts L."/>
            <person name="Pedersen J.S."/>
            <person name="Pesole G."/>
            <person name="Phillippy A.M."/>
            <person name="Ponting C.P."/>
            <person name="Pop M."/>
            <person name="Porcelli D."/>
            <person name="Powell J.R."/>
            <person name="Prohaska S."/>
            <person name="Pruitt K."/>
            <person name="Puig M."/>
            <person name="Quesneville H."/>
            <person name="Ram K.R."/>
            <person name="Rand D."/>
            <person name="Rasmussen M.D."/>
            <person name="Reed L.K."/>
            <person name="Reenan R."/>
            <person name="Reily A."/>
            <person name="Remington K.A."/>
            <person name="Rieger T.T."/>
            <person name="Ritchie M.G."/>
            <person name="Robin C."/>
            <person name="Rogers Y.H."/>
            <person name="Rohde C."/>
            <person name="Rozas J."/>
            <person name="Rubenfield M.J."/>
            <person name="Ruiz A."/>
            <person name="Russo S."/>
            <person name="Salzberg S.L."/>
            <person name="Sanchez-Gracia A."/>
            <person name="Saranga D.J."/>
            <person name="Sato H."/>
            <person name="Schaeffer S.W."/>
            <person name="Schatz M.C."/>
            <person name="Schlenke T."/>
            <person name="Schwartz R."/>
            <person name="Segarra C."/>
            <person name="Singh R.S."/>
            <person name="Sirot L."/>
            <person name="Sirota M."/>
            <person name="Sisneros N.B."/>
            <person name="Smith C.D."/>
            <person name="Smith T.F."/>
            <person name="Spieth J."/>
            <person name="Stage D.E."/>
            <person name="Stark A."/>
            <person name="Stephan W."/>
            <person name="Strausberg R.L."/>
            <person name="Strempel S."/>
            <person name="Sturgill D."/>
            <person name="Sutton G."/>
            <person name="Sutton G.G."/>
            <person name="Tao W."/>
            <person name="Teichmann S."/>
            <person name="Tobari Y.N."/>
            <person name="Tomimura Y."/>
            <person name="Tsolas J.M."/>
            <person name="Valente V.L."/>
            <person name="Venter E."/>
            <person name="Venter J.C."/>
            <person name="Vicario S."/>
            <person name="Vieira F.G."/>
            <person name="Vilella A.J."/>
            <person name="Villasante A."/>
            <person name="Walenz B."/>
            <person name="Wang J."/>
            <person name="Wasserman M."/>
            <person name="Watts T."/>
            <person name="Wilson D."/>
            <person name="Wilson R.K."/>
            <person name="Wing R.A."/>
            <person name="Wolfner M.F."/>
            <person name="Wong A."/>
            <person name="Wong G.K."/>
            <person name="Wu C.I."/>
            <person name="Wu G."/>
            <person name="Yamamoto D."/>
            <person name="Yang H.P."/>
            <person name="Yang S.P."/>
            <person name="Yorke J.A."/>
            <person name="Yoshida K."/>
            <person name="Zdobnov E."/>
            <person name="Zhang P."/>
            <person name="Zhang Y."/>
            <person name="Zimin A.V."/>
            <person name="Baldwin J."/>
            <person name="Abdouelleil A."/>
            <person name="Abdulkadir J."/>
            <person name="Abebe A."/>
            <person name="Abera B."/>
            <person name="Abreu J."/>
            <person name="Acer S.C."/>
            <person name="Aftuck L."/>
            <person name="Alexander A."/>
            <person name="An P."/>
            <person name="Anderson E."/>
            <person name="Anderson S."/>
            <person name="Arachi H."/>
            <person name="Azer M."/>
            <person name="Bachantsang P."/>
            <person name="Barry A."/>
            <person name="Bayul T."/>
            <person name="Berlin A."/>
            <person name="Bessette D."/>
            <person name="Bloom T."/>
            <person name="Blye J."/>
            <person name="Boguslavskiy L."/>
            <person name="Bonnet C."/>
            <person name="Boukhgalter B."/>
            <person name="Bourzgui I."/>
            <person name="Brown A."/>
            <person name="Cahill P."/>
            <person name="Channer S."/>
            <person name="Cheshatsang Y."/>
            <person name="Chuda L."/>
            <person name="Citroen M."/>
            <person name="Collymore A."/>
            <person name="Cooke P."/>
            <person name="Costello M."/>
            <person name="D'Aco K."/>
            <person name="Daza R."/>
            <person name="De Haan G."/>
            <person name="DeGray S."/>
            <person name="DeMaso C."/>
            <person name="Dhargay N."/>
            <person name="Dooley K."/>
            <person name="Dooley E."/>
            <person name="Doricent M."/>
            <person name="Dorje P."/>
            <person name="Dorjee K."/>
            <person name="Dupes A."/>
            <person name="Elong R."/>
            <person name="Falk J."/>
            <person name="Farina A."/>
            <person name="Faro S."/>
            <person name="Ferguson D."/>
            <person name="Fisher S."/>
            <person name="Foley C.D."/>
            <person name="Franke A."/>
            <person name="Friedrich D."/>
            <person name="Gadbois L."/>
            <person name="Gearin G."/>
            <person name="Gearin C.R."/>
            <person name="Giannoukos G."/>
            <person name="Goode T."/>
            <person name="Graham J."/>
            <person name="Grandbois E."/>
            <person name="Grewal S."/>
            <person name="Gyaltsen K."/>
            <person name="Hafez N."/>
            <person name="Hagos B."/>
            <person name="Hall J."/>
            <person name="Henson C."/>
            <person name="Hollinger A."/>
            <person name="Honan T."/>
            <person name="Huard M.D."/>
            <person name="Hughes L."/>
            <person name="Hurhula B."/>
            <person name="Husby M.E."/>
            <person name="Kamat A."/>
            <person name="Kanga B."/>
            <person name="Kashin S."/>
            <person name="Khazanovich D."/>
            <person name="Kisner P."/>
            <person name="Lance K."/>
            <person name="Lara M."/>
            <person name="Lee W."/>
            <person name="Lennon N."/>
            <person name="Letendre F."/>
            <person name="LeVine R."/>
            <person name="Lipovsky A."/>
            <person name="Liu X."/>
            <person name="Liu J."/>
            <person name="Liu S."/>
            <person name="Lokyitsang T."/>
            <person name="Lokyitsang Y."/>
            <person name="Lubonja R."/>
            <person name="Lui A."/>
            <person name="MacDonald P."/>
            <person name="Magnisalis V."/>
            <person name="Maru K."/>
            <person name="Matthews C."/>
            <person name="McCusker W."/>
            <person name="McDonough S."/>
            <person name="Mehta T."/>
            <person name="Meldrim J."/>
            <person name="Meneus L."/>
            <person name="Mihai O."/>
            <person name="Mihalev A."/>
            <person name="Mihova T."/>
            <person name="Mittelman R."/>
            <person name="Mlenga V."/>
            <person name="Montmayeur A."/>
            <person name="Mulrain L."/>
            <person name="Navidi A."/>
            <person name="Naylor J."/>
            <person name="Negash T."/>
            <person name="Nguyen T."/>
            <person name="Nguyen N."/>
            <person name="Nicol R."/>
            <person name="Norbu C."/>
            <person name="Norbu N."/>
            <person name="Novod N."/>
            <person name="O'Neill B."/>
            <person name="Osman S."/>
            <person name="Markiewicz E."/>
            <person name="Oyono O.L."/>
            <person name="Patti C."/>
            <person name="Phunkhang P."/>
            <person name="Pierre F."/>
            <person name="Priest M."/>
            <person name="Raghuraman S."/>
            <person name="Rege F."/>
            <person name="Reyes R."/>
            <person name="Rise C."/>
            <person name="Rogov P."/>
            <person name="Ross K."/>
            <person name="Ryan E."/>
            <person name="Settipalli S."/>
            <person name="Shea T."/>
            <person name="Sherpa N."/>
            <person name="Shi L."/>
            <person name="Shih D."/>
            <person name="Sparrow T."/>
            <person name="Spaulding J."/>
            <person name="Stalker J."/>
            <person name="Stange-Thomann N."/>
            <person name="Stavropoulos S."/>
            <person name="Stone C."/>
            <person name="Strader C."/>
            <person name="Tesfaye S."/>
            <person name="Thomson T."/>
            <person name="Thoulutsang Y."/>
            <person name="Thoulutsang D."/>
            <person name="Topham K."/>
            <person name="Topping I."/>
            <person name="Tsamla T."/>
            <person name="Vassiliev H."/>
            <person name="Vo A."/>
            <person name="Wangchuk T."/>
            <person name="Wangdi T."/>
            <person name="Weiand M."/>
            <person name="Wilkinson J."/>
            <person name="Wilson A."/>
            <person name="Yadav S."/>
            <person name="Young G."/>
            <person name="Yu Q."/>
            <person name="Zembek L."/>
            <person name="Zhong D."/>
            <person name="Zimmer A."/>
            <person name="Zwirko Z."/>
            <person name="Jaffe D.B."/>
            <person name="Alvarez P."/>
            <person name="Brockman W."/>
            <person name="Butler J."/>
            <person name="Chin C."/>
            <person name="Gnerre S."/>
            <person name="Grabherr M."/>
            <person name="Kleber M."/>
            <person name="Mauceli E."/>
            <person name="MacCallum I."/>
        </authorList>
    </citation>
    <scope>NUCLEOTIDE SEQUENCE [LARGE SCALE GENOMIC DNA]</scope>
    <source>
        <strain evidence="2">Tucson 15081-1352.22</strain>
    </source>
</reference>
<dbReference type="InParanoid" id="B4L5J6"/>
<name>B4L5J6_DROMO</name>
<dbReference type="EMBL" id="CH933811">
    <property type="protein sequence ID" value="EDW06455.2"/>
    <property type="molecule type" value="Genomic_DNA"/>
</dbReference>
<accession>B4L5J6</accession>
<sequence>MMLKIYKLVSKWKQAHNGLMPQLHFRGARQPRGKGKRTRVRLPVAIINGKAIPLRKLRSNVNVIYRINVPRLRRQWQCRRFDLKVPAYVCKNNMVQPLLSWELLDHIMMLPVEQGTAEFQAYVNNMLQLPHA</sequence>
<dbReference type="HOGENOM" id="CLU_1929749_0_0_1"/>
<organism evidence="1 2">
    <name type="scientific">Drosophila mojavensis</name>
    <name type="common">Fruit fly</name>
    <dbReference type="NCBI Taxonomy" id="7230"/>
    <lineage>
        <taxon>Eukaryota</taxon>
        <taxon>Metazoa</taxon>
        <taxon>Ecdysozoa</taxon>
        <taxon>Arthropoda</taxon>
        <taxon>Hexapoda</taxon>
        <taxon>Insecta</taxon>
        <taxon>Pterygota</taxon>
        <taxon>Neoptera</taxon>
        <taxon>Endopterygota</taxon>
        <taxon>Diptera</taxon>
        <taxon>Brachycera</taxon>
        <taxon>Muscomorpha</taxon>
        <taxon>Ephydroidea</taxon>
        <taxon>Drosophilidae</taxon>
        <taxon>Drosophila</taxon>
    </lineage>
</organism>
<dbReference type="OrthoDB" id="7868070at2759"/>
<dbReference type="AlphaFoldDB" id="B4L5J6"/>
<protein>
    <submittedName>
        <fullName evidence="1">Uncharacterized protein</fullName>
    </submittedName>
</protein>
<evidence type="ECO:0000313" key="2">
    <source>
        <dbReference type="Proteomes" id="UP000009192"/>
    </source>
</evidence>
<dbReference type="KEGG" id="dmo:Dmoj_GI21506"/>
<dbReference type="Proteomes" id="UP000009192">
    <property type="component" value="Unassembled WGS sequence"/>
</dbReference>
<evidence type="ECO:0000313" key="1">
    <source>
        <dbReference type="EMBL" id="EDW06455.2"/>
    </source>
</evidence>
<gene>
    <name evidence="1" type="primary">Dmoj\GI21506</name>
    <name evidence="1" type="ORF">Dmoj_GI21506</name>
</gene>
<keyword evidence="2" id="KW-1185">Reference proteome</keyword>